<evidence type="ECO:0000313" key="6">
    <source>
        <dbReference type="Proteomes" id="UP001190926"/>
    </source>
</evidence>
<keyword evidence="6" id="KW-1185">Reference proteome</keyword>
<keyword evidence="2" id="KW-0677">Repeat</keyword>
<dbReference type="Proteomes" id="UP001190926">
    <property type="component" value="Unassembled WGS sequence"/>
</dbReference>
<proteinExistence type="predicted"/>
<reference evidence="5 6" key="1">
    <citation type="journal article" date="2021" name="Nat. Commun.">
        <title>Incipient diploidization of the medicinal plant Perilla within 10,000 years.</title>
        <authorList>
            <person name="Zhang Y."/>
            <person name="Shen Q."/>
            <person name="Leng L."/>
            <person name="Zhang D."/>
            <person name="Chen S."/>
            <person name="Shi Y."/>
            <person name="Ning Z."/>
            <person name="Chen S."/>
        </authorList>
    </citation>
    <scope>NUCLEOTIDE SEQUENCE [LARGE SCALE GENOMIC DNA]</scope>
    <source>
        <strain evidence="6">cv. PC099</strain>
    </source>
</reference>
<comment type="caution">
    <text evidence="5">The sequence shown here is derived from an EMBL/GenBank/DDBJ whole genome shotgun (WGS) entry which is preliminary data.</text>
</comment>
<accession>A0AAD4J5H4</accession>
<dbReference type="InterPro" id="IPR046349">
    <property type="entry name" value="C1-like_sf"/>
</dbReference>
<dbReference type="EMBL" id="SDAM02000148">
    <property type="protein sequence ID" value="KAH6827537.1"/>
    <property type="molecule type" value="Genomic_DNA"/>
</dbReference>
<protein>
    <recommendedName>
        <fullName evidence="4">Phorbol-ester/DAG-type domain-containing protein</fullName>
    </recommendedName>
</protein>
<evidence type="ECO:0000256" key="3">
    <source>
        <dbReference type="ARBA" id="ARBA00022833"/>
    </source>
</evidence>
<keyword evidence="3" id="KW-0862">Zinc</keyword>
<organism evidence="5 6">
    <name type="scientific">Perilla frutescens var. hirtella</name>
    <name type="common">Perilla citriodora</name>
    <name type="synonym">Perilla setoyensis</name>
    <dbReference type="NCBI Taxonomy" id="608512"/>
    <lineage>
        <taxon>Eukaryota</taxon>
        <taxon>Viridiplantae</taxon>
        <taxon>Streptophyta</taxon>
        <taxon>Embryophyta</taxon>
        <taxon>Tracheophyta</taxon>
        <taxon>Spermatophyta</taxon>
        <taxon>Magnoliopsida</taxon>
        <taxon>eudicotyledons</taxon>
        <taxon>Gunneridae</taxon>
        <taxon>Pentapetalae</taxon>
        <taxon>asterids</taxon>
        <taxon>lamiids</taxon>
        <taxon>Lamiales</taxon>
        <taxon>Lamiaceae</taxon>
        <taxon>Nepetoideae</taxon>
        <taxon>Elsholtzieae</taxon>
        <taxon>Perilla</taxon>
    </lineage>
</organism>
<dbReference type="AlphaFoldDB" id="A0AAD4J5H4"/>
<dbReference type="InterPro" id="IPR004146">
    <property type="entry name" value="DC1"/>
</dbReference>
<dbReference type="PANTHER" id="PTHR32410:SF216">
    <property type="entry name" value="PHORBOL-ESTER_DAG-TYPE DOMAIN-CONTAINING PROTEIN"/>
    <property type="match status" value="1"/>
</dbReference>
<evidence type="ECO:0000259" key="4">
    <source>
        <dbReference type="PROSITE" id="PS50081"/>
    </source>
</evidence>
<keyword evidence="1" id="KW-0479">Metal-binding</keyword>
<dbReference type="PANTHER" id="PTHR32410">
    <property type="entry name" value="CYSTEINE/HISTIDINE-RICH C1 DOMAIN FAMILY PROTEIN"/>
    <property type="match status" value="1"/>
</dbReference>
<name>A0AAD4J5H4_PERFH</name>
<feature type="domain" description="Phorbol-ester/DAG-type" evidence="4">
    <location>
        <begin position="429"/>
        <end position="481"/>
    </location>
</feature>
<dbReference type="InterPro" id="IPR002219">
    <property type="entry name" value="PKC_DAG/PE"/>
</dbReference>
<dbReference type="GO" id="GO:0046872">
    <property type="term" value="F:metal ion binding"/>
    <property type="evidence" value="ECO:0007669"/>
    <property type="project" value="UniProtKB-KW"/>
</dbReference>
<sequence>MEEEEVVVDHWSHHHPLSLVQTSKRAHFFTDNCYGCDRSFSRGEHVYGCSKKCKYVKLLHEECAEMSRKIRHPMHPQHILIQKNYSSNESKCAICERHIDRSIGYKCTSSDCEFEIHMRCAQDRGVMEADDDTVIISHPSHPQHPLVRVSRRPCSLRYVAHVKCARVNPIHLTLPINDVVEEQIKPFVKRGQKEQDQILVNVKYKFHHHKHELSLISPSSSEETSSDDDEECGKKSELICDGCITPIIYEKKHTSSSSSSSYMSCSECKYFLHMACFQLPPELPSLPLHHKVDHSLILKSFAKLDFWKSCIVCGLYMNGLYYACTKSSCEFIADIKCASLLDPVYHFAHPRHLLNHLSVEDMKLSYPSIYFRWVESFDDLYYYVNRLCDTGCGETAANSDCYVSGSRDFVAHVRCAALPPSVTDRRWDEHPLMLTYFTNDLDVSYCDKCEGEMNPRSWMYHCRHCDSSFHPDCFPTISGKYRNIKFGQKYDIATAHPHPLTYHLLTLKRRCDVCHLDKLGERGFQCASCYFFICLDQCGKKMIEQGHIQTAD</sequence>
<gene>
    <name evidence="5" type="ORF">C2S53_007882</name>
</gene>
<evidence type="ECO:0000256" key="2">
    <source>
        <dbReference type="ARBA" id="ARBA00022737"/>
    </source>
</evidence>
<evidence type="ECO:0000313" key="5">
    <source>
        <dbReference type="EMBL" id="KAH6827537.1"/>
    </source>
</evidence>
<dbReference type="Pfam" id="PF03107">
    <property type="entry name" value="C1_2"/>
    <property type="match status" value="3"/>
</dbReference>
<dbReference type="InterPro" id="IPR053192">
    <property type="entry name" value="Vacuole_Formation_Reg"/>
</dbReference>
<dbReference type="SUPFAM" id="SSF57889">
    <property type="entry name" value="Cysteine-rich domain"/>
    <property type="match status" value="3"/>
</dbReference>
<dbReference type="PROSITE" id="PS50081">
    <property type="entry name" value="ZF_DAG_PE_2"/>
    <property type="match status" value="1"/>
</dbReference>
<evidence type="ECO:0000256" key="1">
    <source>
        <dbReference type="ARBA" id="ARBA00022723"/>
    </source>
</evidence>